<evidence type="ECO:0000256" key="1">
    <source>
        <dbReference type="ARBA" id="ARBA00004300"/>
    </source>
</evidence>
<reference evidence="6" key="3">
    <citation type="submission" date="2025-09" db="UniProtKB">
        <authorList>
            <consortium name="Ensembl"/>
        </authorList>
    </citation>
    <scope>IDENTIFICATION</scope>
</reference>
<dbReference type="GO" id="GO:0005814">
    <property type="term" value="C:centriole"/>
    <property type="evidence" value="ECO:0007669"/>
    <property type="project" value="TreeGrafter"/>
</dbReference>
<dbReference type="OMA" id="QKVELLX"/>
<dbReference type="EMBL" id="AFYH01070020">
    <property type="status" value="NOT_ANNOTATED_CDS"/>
    <property type="molecule type" value="Genomic_DNA"/>
</dbReference>
<dbReference type="EMBL" id="AFYH01070018">
    <property type="status" value="NOT_ANNOTATED_CDS"/>
    <property type="molecule type" value="Genomic_DNA"/>
</dbReference>
<dbReference type="GeneTree" id="ENSGT00660000095541"/>
<feature type="coiled-coil region" evidence="5">
    <location>
        <begin position="791"/>
        <end position="1029"/>
    </location>
</feature>
<dbReference type="GO" id="GO:0034454">
    <property type="term" value="P:microtubule anchoring at centrosome"/>
    <property type="evidence" value="ECO:0007669"/>
    <property type="project" value="TreeGrafter"/>
</dbReference>
<evidence type="ECO:0000313" key="7">
    <source>
        <dbReference type="Proteomes" id="UP000008672"/>
    </source>
</evidence>
<accession>H3AYA7</accession>
<dbReference type="EMBL" id="AFYH01070014">
    <property type="status" value="NOT_ANNOTATED_CDS"/>
    <property type="molecule type" value="Genomic_DNA"/>
</dbReference>
<dbReference type="GO" id="GO:0000242">
    <property type="term" value="C:pericentriolar material"/>
    <property type="evidence" value="ECO:0007669"/>
    <property type="project" value="TreeGrafter"/>
</dbReference>
<dbReference type="Ensembl" id="ENSLACT00000014729.1">
    <property type="protein sequence ID" value="ENSLACP00000014628.1"/>
    <property type="gene ID" value="ENSLACG00000012876.1"/>
</dbReference>
<name>H3AYA7_LATCH</name>
<dbReference type="PANTHER" id="PTHR18905:SF11">
    <property type="entry name" value="NINEIN"/>
    <property type="match status" value="1"/>
</dbReference>
<evidence type="ECO:0000256" key="4">
    <source>
        <dbReference type="ARBA" id="ARBA00023212"/>
    </source>
</evidence>
<dbReference type="GO" id="GO:0051642">
    <property type="term" value="P:centrosome localization"/>
    <property type="evidence" value="ECO:0007669"/>
    <property type="project" value="TreeGrafter"/>
</dbReference>
<keyword evidence="7" id="KW-1185">Reference proteome</keyword>
<evidence type="ECO:0000313" key="6">
    <source>
        <dbReference type="Ensembl" id="ENSLACP00000014628.1"/>
    </source>
</evidence>
<dbReference type="FunCoup" id="H3AYA7">
    <property type="interactions" value="864"/>
</dbReference>
<feature type="coiled-coil region" evidence="5">
    <location>
        <begin position="1081"/>
        <end position="1253"/>
    </location>
</feature>
<evidence type="ECO:0000256" key="2">
    <source>
        <dbReference type="ARBA" id="ARBA00022490"/>
    </source>
</evidence>
<keyword evidence="2" id="KW-0963">Cytoplasm</keyword>
<comment type="subcellular location">
    <subcellularLocation>
        <location evidence="1">Cytoplasm</location>
        <location evidence="1">Cytoskeleton</location>
        <location evidence="1">Microtubule organizing center</location>
        <location evidence="1">Centrosome</location>
    </subcellularLocation>
</comment>
<evidence type="ECO:0000256" key="5">
    <source>
        <dbReference type="SAM" id="Coils"/>
    </source>
</evidence>
<feature type="coiled-coil region" evidence="5">
    <location>
        <begin position="1861"/>
        <end position="2058"/>
    </location>
</feature>
<dbReference type="EMBL" id="AFYH01070019">
    <property type="status" value="NOT_ANNOTATED_CDS"/>
    <property type="molecule type" value="Genomic_DNA"/>
</dbReference>
<feature type="coiled-coil region" evidence="5">
    <location>
        <begin position="1535"/>
        <end position="1831"/>
    </location>
</feature>
<sequence length="2098" mass="246833">MQTLLQNNQTDRVHFEQFKEALIFILSTSFEGHFSNEENYQEPDSSAEVQPKYIKDGKCYGRRSVPEFCESMEEFPEVTVIEARADKIHSDCIGSGDCGELWKNSTFNSEEYEAEGQLKYWNPDDVSTPRSLFTPTQGWIEDKLQTVCEDLGVTRDGSLSRKELVSIWEQLSIHNLDKEMLEDVFLKLDQDGMMSVQEFFYGVFRNGKPPTPSSSTPYRQLKRHLSTQPFDESGRRTTTPSAMTSTIGFRLFSCLDDGNGYASADQILDMWQEEGIENSLETLKTLDFGLDEKINLTELTMALENELLITKNGIHQAALASFKNEIRHSFARVDQVLREKEKLRLDLEKAEKLKSQMASEVDDHHAAIERLNEYNLRKLDQEYRDRIAALKADLTKERDLVLQQANKQQTQLELEIEKVKSEENYTRDRLTLSLKENSRLEKELLETAEKLVENENLVIKLQKNLDKILNEKFGELDPNSAEFLLQEEKFACLRKEYEQQCRELQDRIDELQLELEEYQVPGRNVRPSMKNSLCEELNQMSGGVESDQGLGSEECHPLNMTLEAEMIIEQIKEQNQQNLENVKLELEDKVSSYEKQLEEMKSTHEKEREDMKQMWNKDTVRKEEQISDLKSQVTELQSNLETLKSEQQRTKCLHAEERDFLKRTFQEEKAKLQEQLKKDHKEALQVRVEQAQECFVQEKEKLIQSRVQLEAEMEGKIRELQEKYELEQMHEEQMVEVEEKHAAEKENLENMLAGRNSQLLEERYRKKWETNLSQRMSEMEARFSEDHQAFLKRYELEKNSLEEHYKQELHDLMEQYSEEKAQWEFEKEEILQENEEATENLKEMLQNEKEMVIFTLSKEKEQMEKSFKDQLNKLILKNQELEKELVDLRTIAKRQEADLPLQMNQLQNELEKKHQEKEELLSQNKEENTKVNLLLKKLENDYEQEKEVLTSKLLILEAQIEEKSKDAEKEKTEMCLEISRLESKVRGLEKEMAVLLRLQDLYDGCRKENTEMSSMISQLQSKIKQLEEDGVAFADLQKVHEQTVKENSKMSSEIIGLQQKMQEMEKCATSLDNLIKTYEKAGEQNVHIAELQEKINELKKEPLEQSKTLVLHEQAHKESVEMRAEVTNLEKQNKKLEEMSSEFMNLKEDYQQSKNRNMKLNHEKAKLQEKVKDLDRCMKENAEINLIISQLQGKLKQLEEDRVAFTNLQKVHEQAIKENAKMKELFENLQVKYDQIMKDNEKLMSEVSAKTEESKETTVRLSELKKTYEETKWENIDLHNCVSQFQEKISELEAKLTEQSKLPAHHEQSQKEILEMRVEIARLQEQNKNLKEMSSELTNLKDKHEQNKKKNMQLTSEKVKLQEKVEELEERILKMEEKHLSEKTQFNNEKEIEVKAASYESLKLRHDKLEKEAAENKTENVKLQEVKKKLEEKLLIFSELQESQTLFGKNNSKWRSLVSDLQEKYNAVQSKAEIQRCEIDKLLEENASLQLEIVTLKEEGGASSQKLKELNGSQVEMLQKVEVSKKEKLAAYKMVDRLKKQVADLKLRNEKLNSENAELCQKNSKNQADLEDLKQRLAEILRHKEKRDTEKRHQEEWERERARIKEELQNNKVQSSAVVSSLESALSESMLRNHLLEQEKLLLNQELDDVKQQLSCFEALQNKTANVMDRNEKLLKEKSALNDELNLYAEKVAKVSFLESQIANMKEERQFWEQQSQTLKAQLEMSQEKIYGIDEALQSNNLQMARLKSDLRVTQQEKESLKQEVMSLHKQLQNANDKNQVLELAIQSSGFQNQQKKLYWDDLAHLMEQEQQLLRRENDRLQKEVHNTKGELVYSREKIRQLESTVLTLKHQKHQSQSSLVKAAEQEKLTLKRDYEHLQKELSLANQKVSQMNYLEREIETQKIENEALKNKQVKLERQLMEMLQSNSSLTHRQSQHTQELQQLQEQVCHMVPKDQLIQLQQRLLQAERRSQQLQEELENQAPATPMQQESQEQLLKKMEGRMIDVEQKLRTVRLLLQEKVNQLKEQHTKNTKADEVIKDLYVENSQLLKALELTEQRQKTTERKNYLLEEKIANLNKIVRDLTQCSLSGSSSHHLRS</sequence>
<dbReference type="GO" id="GO:0090222">
    <property type="term" value="P:centrosome-templated microtubule nucleation"/>
    <property type="evidence" value="ECO:0007669"/>
    <property type="project" value="TreeGrafter"/>
</dbReference>
<dbReference type="HOGENOM" id="CLU_001462_1_1_1"/>
<dbReference type="EMBL" id="AFYH01070016">
    <property type="status" value="NOT_ANNOTATED_CDS"/>
    <property type="molecule type" value="Genomic_DNA"/>
</dbReference>
<keyword evidence="5" id="KW-0175">Coiled coil</keyword>
<reference evidence="6" key="2">
    <citation type="submission" date="2025-08" db="UniProtKB">
        <authorList>
            <consortium name="Ensembl"/>
        </authorList>
    </citation>
    <scope>IDENTIFICATION</scope>
</reference>
<reference evidence="7" key="1">
    <citation type="submission" date="2011-08" db="EMBL/GenBank/DDBJ databases">
        <title>The draft genome of Latimeria chalumnae.</title>
        <authorList>
            <person name="Di Palma F."/>
            <person name="Alfoldi J."/>
            <person name="Johnson J."/>
            <person name="Berlin A."/>
            <person name="Gnerre S."/>
            <person name="Jaffe D."/>
            <person name="MacCallum I."/>
            <person name="Young S."/>
            <person name="Walker B.J."/>
            <person name="Lander E."/>
            <person name="Lindblad-Toh K."/>
        </authorList>
    </citation>
    <scope>NUCLEOTIDE SEQUENCE [LARGE SCALE GENOMIC DNA]</scope>
    <source>
        <strain evidence="7">Wild caught</strain>
    </source>
</reference>
<dbReference type="GO" id="GO:0097431">
    <property type="term" value="C:mitotic spindle pole"/>
    <property type="evidence" value="ECO:0007669"/>
    <property type="project" value="TreeGrafter"/>
</dbReference>
<gene>
    <name evidence="6" type="primary">NIN</name>
</gene>
<dbReference type="EMBL" id="AFYH01070013">
    <property type="status" value="NOT_ANNOTATED_CDS"/>
    <property type="molecule type" value="Genomic_DNA"/>
</dbReference>
<evidence type="ECO:0000256" key="3">
    <source>
        <dbReference type="ARBA" id="ARBA00022553"/>
    </source>
</evidence>
<dbReference type="PANTHER" id="PTHR18905">
    <property type="entry name" value="NINEIN"/>
    <property type="match status" value="1"/>
</dbReference>
<dbReference type="EMBL" id="AFYH01070021">
    <property type="status" value="NOT_ANNOTATED_CDS"/>
    <property type="molecule type" value="Genomic_DNA"/>
</dbReference>
<dbReference type="EMBL" id="AFYH01070017">
    <property type="status" value="NOT_ANNOTATED_CDS"/>
    <property type="molecule type" value="Genomic_DNA"/>
</dbReference>
<dbReference type="InterPro" id="IPR011992">
    <property type="entry name" value="EF-hand-dom_pair"/>
</dbReference>
<feature type="coiled-coil region" evidence="5">
    <location>
        <begin position="1282"/>
        <end position="1499"/>
    </location>
</feature>
<organism evidence="6 7">
    <name type="scientific">Latimeria chalumnae</name>
    <name type="common">Coelacanth</name>
    <dbReference type="NCBI Taxonomy" id="7897"/>
    <lineage>
        <taxon>Eukaryota</taxon>
        <taxon>Metazoa</taxon>
        <taxon>Chordata</taxon>
        <taxon>Craniata</taxon>
        <taxon>Vertebrata</taxon>
        <taxon>Euteleostomi</taxon>
        <taxon>Coelacanthiformes</taxon>
        <taxon>Coelacanthidae</taxon>
        <taxon>Latimeria</taxon>
    </lineage>
</organism>
<protein>
    <submittedName>
        <fullName evidence="6">Ninein</fullName>
    </submittedName>
</protein>
<dbReference type="EMBL" id="AFYH01070015">
    <property type="status" value="NOT_ANNOTATED_CDS"/>
    <property type="molecule type" value="Genomic_DNA"/>
</dbReference>
<feature type="coiled-coil region" evidence="5">
    <location>
        <begin position="333"/>
        <end position="360"/>
    </location>
</feature>
<dbReference type="SUPFAM" id="SSF47473">
    <property type="entry name" value="EF-hand"/>
    <property type="match status" value="1"/>
</dbReference>
<feature type="coiled-coil region" evidence="5">
    <location>
        <begin position="402"/>
        <end position="521"/>
    </location>
</feature>
<dbReference type="GO" id="GO:0097539">
    <property type="term" value="C:ciliary transition fiber"/>
    <property type="evidence" value="ECO:0007669"/>
    <property type="project" value="TreeGrafter"/>
</dbReference>
<keyword evidence="4" id="KW-0206">Cytoskeleton</keyword>
<keyword evidence="3" id="KW-0597">Phosphoprotein</keyword>
<feature type="coiled-coil region" evidence="5">
    <location>
        <begin position="569"/>
        <end position="747"/>
    </location>
</feature>
<proteinExistence type="predicted"/>
<dbReference type="STRING" id="7897.ENSLACP00000014628"/>
<dbReference type="InParanoid" id="H3AYA7"/>
<dbReference type="eggNOG" id="ENOG502QZCC">
    <property type="taxonomic scope" value="Eukaryota"/>
</dbReference>
<dbReference type="EMBL" id="AFYH01070012">
    <property type="status" value="NOT_ANNOTATED_CDS"/>
    <property type="molecule type" value="Genomic_DNA"/>
</dbReference>
<dbReference type="Proteomes" id="UP000008672">
    <property type="component" value="Unassembled WGS sequence"/>
</dbReference>